<keyword evidence="1" id="KW-0812">Transmembrane</keyword>
<evidence type="ECO:0000313" key="3">
    <source>
        <dbReference type="Proteomes" id="UP000256829"/>
    </source>
</evidence>
<accession>A0A3D8VDI3</accession>
<feature type="transmembrane region" description="Helical" evidence="1">
    <location>
        <begin position="68"/>
        <end position="84"/>
    </location>
</feature>
<feature type="transmembrane region" description="Helical" evidence="1">
    <location>
        <begin position="104"/>
        <end position="123"/>
    </location>
</feature>
<keyword evidence="1" id="KW-1133">Transmembrane helix</keyword>
<proteinExistence type="predicted"/>
<gene>
    <name evidence="2" type="ORF">DX912_09355</name>
</gene>
<evidence type="ECO:0000313" key="2">
    <source>
        <dbReference type="EMBL" id="RDY67467.1"/>
    </source>
</evidence>
<protein>
    <recommendedName>
        <fullName evidence="4">Diguanylate cyclase</fullName>
    </recommendedName>
</protein>
<evidence type="ECO:0000256" key="1">
    <source>
        <dbReference type="SAM" id="Phobius"/>
    </source>
</evidence>
<dbReference type="RefSeq" id="WP_115842234.1">
    <property type="nucleotide sequence ID" value="NZ_CP183976.1"/>
</dbReference>
<dbReference type="AlphaFoldDB" id="A0A3D8VDI3"/>
<name>A0A3D8VDI3_9GAMM</name>
<sequence length="177" mass="19345">MDWSSTTWGFLALYWVWVIAGALDFACHRRTDLPHTSGVAESSMHQVQLALCGSATVLVLLFEPTAGLAALLLCIVLAHAWAGYRDTRFAFDAGRTILPIEQHIHSVLDMAPWIAWAIVAWHAASAPALEWSLSLRRPAVDAALWIAVLLPALALCVLPALREFRDAWRAKAGASHA</sequence>
<comment type="caution">
    <text evidence="2">The sequence shown here is derived from an EMBL/GenBank/DDBJ whole genome shotgun (WGS) entry which is preliminary data.</text>
</comment>
<keyword evidence="1" id="KW-0472">Membrane</keyword>
<feature type="transmembrane region" description="Helical" evidence="1">
    <location>
        <begin position="143"/>
        <end position="161"/>
    </location>
</feature>
<reference evidence="2 3" key="1">
    <citation type="submission" date="2018-08" db="EMBL/GenBank/DDBJ databases">
        <title>Lysobacter soli KCTC 22011, whole genome shotgun sequence.</title>
        <authorList>
            <person name="Zhang X."/>
            <person name="Feng G."/>
            <person name="Zhu H."/>
        </authorList>
    </citation>
    <scope>NUCLEOTIDE SEQUENCE [LARGE SCALE GENOMIC DNA]</scope>
    <source>
        <strain evidence="2 3">KCTC 22011</strain>
    </source>
</reference>
<feature type="transmembrane region" description="Helical" evidence="1">
    <location>
        <begin position="6"/>
        <end position="26"/>
    </location>
</feature>
<dbReference type="Proteomes" id="UP000256829">
    <property type="component" value="Unassembled WGS sequence"/>
</dbReference>
<dbReference type="EMBL" id="QTJR01000005">
    <property type="protein sequence ID" value="RDY67467.1"/>
    <property type="molecule type" value="Genomic_DNA"/>
</dbReference>
<keyword evidence="3" id="KW-1185">Reference proteome</keyword>
<evidence type="ECO:0008006" key="4">
    <source>
        <dbReference type="Google" id="ProtNLM"/>
    </source>
</evidence>
<organism evidence="2 3">
    <name type="scientific">Lysobacter soli</name>
    <dbReference type="NCBI Taxonomy" id="453783"/>
    <lineage>
        <taxon>Bacteria</taxon>
        <taxon>Pseudomonadati</taxon>
        <taxon>Pseudomonadota</taxon>
        <taxon>Gammaproteobacteria</taxon>
        <taxon>Lysobacterales</taxon>
        <taxon>Lysobacteraceae</taxon>
        <taxon>Lysobacter</taxon>
    </lineage>
</organism>